<dbReference type="KEGG" id="pxu:106123025"/>
<dbReference type="GO" id="GO:0005634">
    <property type="term" value="C:nucleus"/>
    <property type="evidence" value="ECO:0007669"/>
    <property type="project" value="InterPro"/>
</dbReference>
<name>A0AAJ6ZKQ2_PAPXU</name>
<dbReference type="Gene3D" id="1.10.150.910">
    <property type="match status" value="1"/>
</dbReference>
<organism evidence="2">
    <name type="scientific">Papilio xuthus</name>
    <name type="common">Asian swallowtail butterfly</name>
    <dbReference type="NCBI Taxonomy" id="66420"/>
    <lineage>
        <taxon>Eukaryota</taxon>
        <taxon>Metazoa</taxon>
        <taxon>Ecdysozoa</taxon>
        <taxon>Arthropoda</taxon>
        <taxon>Hexapoda</taxon>
        <taxon>Insecta</taxon>
        <taxon>Pterygota</taxon>
        <taxon>Neoptera</taxon>
        <taxon>Endopterygota</taxon>
        <taxon>Lepidoptera</taxon>
        <taxon>Glossata</taxon>
        <taxon>Ditrysia</taxon>
        <taxon>Papilionoidea</taxon>
        <taxon>Papilionidae</taxon>
        <taxon>Papilioninae</taxon>
        <taxon>Papilio</taxon>
    </lineage>
</organism>
<reference evidence="2" key="1">
    <citation type="submission" date="2025-08" db="UniProtKB">
        <authorList>
            <consortium name="RefSeq"/>
        </authorList>
    </citation>
    <scope>IDENTIFICATION</scope>
</reference>
<gene>
    <name evidence="2" type="primary">LOC106123025</name>
</gene>
<dbReference type="Proteomes" id="UP000694872">
    <property type="component" value="Unplaced"/>
</dbReference>
<dbReference type="Pfam" id="PF03178">
    <property type="entry name" value="CPSF_A"/>
    <property type="match status" value="1"/>
</dbReference>
<dbReference type="AlphaFoldDB" id="A0AAJ6ZKQ2"/>
<dbReference type="InterPro" id="IPR004871">
    <property type="entry name" value="RSE1/DDB1/CPSF1_C"/>
</dbReference>
<accession>A0AAJ6ZKQ2</accession>
<proteinExistence type="predicted"/>
<evidence type="ECO:0000259" key="1">
    <source>
        <dbReference type="Pfam" id="PF03178"/>
    </source>
</evidence>
<dbReference type="RefSeq" id="XP_013174618.1">
    <property type="nucleotide sequence ID" value="XM_013319164.1"/>
</dbReference>
<feature type="domain" description="RSE1/DDB1/CPSF1 C-terminal" evidence="1">
    <location>
        <begin position="2"/>
        <end position="49"/>
    </location>
</feature>
<dbReference type="GO" id="GO:0003676">
    <property type="term" value="F:nucleic acid binding"/>
    <property type="evidence" value="ECO:0007669"/>
    <property type="project" value="InterPro"/>
</dbReference>
<dbReference type="GeneID" id="106123025"/>
<protein>
    <submittedName>
        <fullName evidence="2">Cleavage and polyadenylation specificity factor subunit 1-like</fullName>
    </submittedName>
</protein>
<evidence type="ECO:0000313" key="2">
    <source>
        <dbReference type="RefSeq" id="XP_013174618.1"/>
    </source>
</evidence>
<sequence length="84" mass="9407">MLQNVMNNYCCHIAGLNPRAFRTYKNPRRAVGGGPARGILDGDLITLFTSMPNAEKHDIAKKIGTKVDEIMSDLYEIDRLTAHF</sequence>